<dbReference type="InterPro" id="IPR008271">
    <property type="entry name" value="Ser/Thr_kinase_AS"/>
</dbReference>
<name>A0A1S8WQF9_OPIVI</name>
<dbReference type="GO" id="GO:0005524">
    <property type="term" value="F:ATP binding"/>
    <property type="evidence" value="ECO:0007669"/>
    <property type="project" value="InterPro"/>
</dbReference>
<organism evidence="16 17">
    <name type="scientific">Opisthorchis viverrini</name>
    <name type="common">Southeast Asian liver fluke</name>
    <dbReference type="NCBI Taxonomy" id="6198"/>
    <lineage>
        <taxon>Eukaryota</taxon>
        <taxon>Metazoa</taxon>
        <taxon>Spiralia</taxon>
        <taxon>Lophotrochozoa</taxon>
        <taxon>Platyhelminthes</taxon>
        <taxon>Trematoda</taxon>
        <taxon>Digenea</taxon>
        <taxon>Opisthorchiida</taxon>
        <taxon>Opisthorchiata</taxon>
        <taxon>Opisthorchiidae</taxon>
        <taxon>Opisthorchis</taxon>
    </lineage>
</organism>
<keyword evidence="14" id="KW-0472">Membrane</keyword>
<keyword evidence="5" id="KW-0808">Transferase</keyword>
<feature type="non-terminal residue" evidence="16">
    <location>
        <position position="1"/>
    </location>
</feature>
<dbReference type="InterPro" id="IPR051302">
    <property type="entry name" value="Dual_SerThr-Tyr_Kinase"/>
</dbReference>
<dbReference type="SUPFAM" id="SSF56112">
    <property type="entry name" value="Protein kinase-like (PK-like)"/>
    <property type="match status" value="1"/>
</dbReference>
<comment type="catalytic activity">
    <reaction evidence="13">
        <text>L-tyrosyl-[protein] + ATP = O-phospho-L-tyrosyl-[protein] + ADP + H(+)</text>
        <dbReference type="Rhea" id="RHEA:10596"/>
        <dbReference type="Rhea" id="RHEA-COMP:10136"/>
        <dbReference type="Rhea" id="RHEA-COMP:20101"/>
        <dbReference type="ChEBI" id="CHEBI:15378"/>
        <dbReference type="ChEBI" id="CHEBI:30616"/>
        <dbReference type="ChEBI" id="CHEBI:46858"/>
        <dbReference type="ChEBI" id="CHEBI:61978"/>
        <dbReference type="ChEBI" id="CHEBI:456216"/>
        <dbReference type="EC" id="2.7.12.1"/>
    </reaction>
</comment>
<evidence type="ECO:0000259" key="15">
    <source>
        <dbReference type="PROSITE" id="PS50011"/>
    </source>
</evidence>
<evidence type="ECO:0000256" key="7">
    <source>
        <dbReference type="ARBA" id="ARBA00023137"/>
    </source>
</evidence>
<dbReference type="PROSITE" id="PS50011">
    <property type="entry name" value="PROTEIN_KINASE_DOM"/>
    <property type="match status" value="1"/>
</dbReference>
<evidence type="ECO:0000313" key="16">
    <source>
        <dbReference type="EMBL" id="OON16647.1"/>
    </source>
</evidence>
<reference evidence="16 17" key="1">
    <citation type="submission" date="2015-03" db="EMBL/GenBank/DDBJ databases">
        <title>Draft genome of the nematode, Opisthorchis viverrini.</title>
        <authorList>
            <person name="Mitreva M."/>
        </authorList>
    </citation>
    <scope>NUCLEOTIDE SEQUENCE [LARGE SCALE GENOMIC DNA]</scope>
    <source>
        <strain evidence="16">Khon Kaen</strain>
    </source>
</reference>
<keyword evidence="7" id="KW-0829">Tyrosine-protein kinase</keyword>
<evidence type="ECO:0000256" key="5">
    <source>
        <dbReference type="ARBA" id="ARBA00022679"/>
    </source>
</evidence>
<sequence>QVANLRPSVVSHQDYTNAVKSIRDYVLSKLTSVIAVRLLDCLEVSRLSCIGTLERTIEKLEHLSDKELYSRRVMSCRFPEHLTDDDTSGELVHHATDNCGNQEGGSEWSKNFRITVSNEHLHCPRSINSTMDEFRGLERSPEAGEHCAGSALRALLTFAYELTVPLKQTTKAQLSGLFDKLKSTDETHQSMFFGTVYQVFVAPLPWRAPTVLDATWTTRTAQSILTGLCENTIARKLSAQVTEKLRQSHEQFLTHDRIATVHAHVIDYDRAHGSEPAVLLIMERLARDLHIALKQGLSWLRRLIVARDVAEGVRYLHSQGLIHRDIKPRNVLLDLNDRAKLTDLGFCKPQAMIGGSILGTPLHMAPEILQKKYDYTIDIYAWGILFWYICAGFVHMPRNFDKCTNKEVLWSTVRKGVRPERLKSFTDECWDLMEQCWSRNPQKRPHSGQIVEALDQIYEDEVNRSTKTRSVATKS</sequence>
<evidence type="ECO:0000256" key="9">
    <source>
        <dbReference type="ARBA" id="ARBA00041268"/>
    </source>
</evidence>
<dbReference type="GO" id="GO:0070374">
    <property type="term" value="P:positive regulation of ERK1 and ERK2 cascade"/>
    <property type="evidence" value="ECO:0007669"/>
    <property type="project" value="TreeGrafter"/>
</dbReference>
<evidence type="ECO:0000256" key="8">
    <source>
        <dbReference type="ARBA" id="ARBA00040421"/>
    </source>
</evidence>
<dbReference type="GO" id="GO:0004674">
    <property type="term" value="F:protein serine/threonine kinase activity"/>
    <property type="evidence" value="ECO:0007669"/>
    <property type="project" value="UniProtKB-KW"/>
</dbReference>
<evidence type="ECO:0000313" key="17">
    <source>
        <dbReference type="Proteomes" id="UP000243686"/>
    </source>
</evidence>
<evidence type="ECO:0000256" key="11">
    <source>
        <dbReference type="ARBA" id="ARBA00049003"/>
    </source>
</evidence>
<evidence type="ECO:0000256" key="13">
    <source>
        <dbReference type="ARBA" id="ARBA00051680"/>
    </source>
</evidence>
<accession>A0A1S8WQF9</accession>
<dbReference type="EMBL" id="KV896889">
    <property type="protein sequence ID" value="OON16647.1"/>
    <property type="molecule type" value="Genomic_DNA"/>
</dbReference>
<evidence type="ECO:0000256" key="1">
    <source>
        <dbReference type="ARBA" id="ARBA00004496"/>
    </source>
</evidence>
<keyword evidence="4" id="KW-0723">Serine/threonine-protein kinase</keyword>
<dbReference type="GO" id="GO:0044344">
    <property type="term" value="P:cellular response to fibroblast growth factor stimulus"/>
    <property type="evidence" value="ECO:0007669"/>
    <property type="project" value="TreeGrafter"/>
</dbReference>
<dbReference type="SMART" id="SM00220">
    <property type="entry name" value="S_TKc"/>
    <property type="match status" value="1"/>
</dbReference>
<evidence type="ECO:0000256" key="6">
    <source>
        <dbReference type="ARBA" id="ARBA00022777"/>
    </source>
</evidence>
<dbReference type="PROSITE" id="PS00108">
    <property type="entry name" value="PROTEIN_KINASE_ST"/>
    <property type="match status" value="1"/>
</dbReference>
<evidence type="ECO:0000256" key="10">
    <source>
        <dbReference type="ARBA" id="ARBA00042638"/>
    </source>
</evidence>
<dbReference type="PANTHER" id="PTHR46392:SF1">
    <property type="entry name" value="DUAL SERINE_THREONINE AND TYROSINE PROTEIN KINASE"/>
    <property type="match status" value="1"/>
</dbReference>
<dbReference type="GO" id="GO:0004713">
    <property type="term" value="F:protein tyrosine kinase activity"/>
    <property type="evidence" value="ECO:0007669"/>
    <property type="project" value="UniProtKB-KW"/>
</dbReference>
<keyword evidence="14" id="KW-1133">Transmembrane helix</keyword>
<dbReference type="Proteomes" id="UP000243686">
    <property type="component" value="Unassembled WGS sequence"/>
</dbReference>
<dbReference type="Pfam" id="PF00069">
    <property type="entry name" value="Pkinase"/>
    <property type="match status" value="1"/>
</dbReference>
<feature type="transmembrane region" description="Helical" evidence="14">
    <location>
        <begin position="379"/>
        <end position="396"/>
    </location>
</feature>
<dbReference type="EC" id="2.7.12.1" evidence="2"/>
<dbReference type="InterPro" id="IPR011009">
    <property type="entry name" value="Kinase-like_dom_sf"/>
</dbReference>
<dbReference type="GO" id="GO:0045743">
    <property type="term" value="P:positive regulation of fibroblast growth factor receptor signaling pathway"/>
    <property type="evidence" value="ECO:0007669"/>
    <property type="project" value="TreeGrafter"/>
</dbReference>
<protein>
    <recommendedName>
        <fullName evidence="8">Dual serine/threonine and tyrosine protein kinase</fullName>
        <ecNumber evidence="2">2.7.12.1</ecNumber>
    </recommendedName>
    <alternativeName>
        <fullName evidence="10">Dusty protein kinase</fullName>
    </alternativeName>
    <alternativeName>
        <fullName evidence="9">Receptor-interacting serine/threonine-protein kinase 5</fullName>
    </alternativeName>
</protein>
<keyword evidence="3" id="KW-0963">Cytoplasm</keyword>
<evidence type="ECO:0000256" key="4">
    <source>
        <dbReference type="ARBA" id="ARBA00022527"/>
    </source>
</evidence>
<feature type="non-terminal residue" evidence="16">
    <location>
        <position position="475"/>
    </location>
</feature>
<dbReference type="GO" id="GO:0004712">
    <property type="term" value="F:protein serine/threonine/tyrosine kinase activity"/>
    <property type="evidence" value="ECO:0007669"/>
    <property type="project" value="UniProtKB-EC"/>
</dbReference>
<evidence type="ECO:0000256" key="3">
    <source>
        <dbReference type="ARBA" id="ARBA00022490"/>
    </source>
</evidence>
<comment type="catalytic activity">
    <reaction evidence="12">
        <text>L-threonyl-[protein] + ATP = O-phospho-L-threonyl-[protein] + ADP + H(+)</text>
        <dbReference type="Rhea" id="RHEA:46608"/>
        <dbReference type="Rhea" id="RHEA-COMP:11060"/>
        <dbReference type="Rhea" id="RHEA-COMP:11605"/>
        <dbReference type="ChEBI" id="CHEBI:15378"/>
        <dbReference type="ChEBI" id="CHEBI:30013"/>
        <dbReference type="ChEBI" id="CHEBI:30616"/>
        <dbReference type="ChEBI" id="CHEBI:61977"/>
        <dbReference type="ChEBI" id="CHEBI:456216"/>
        <dbReference type="EC" id="2.7.12.1"/>
    </reaction>
</comment>
<dbReference type="InterPro" id="IPR000719">
    <property type="entry name" value="Prot_kinase_dom"/>
</dbReference>
<gene>
    <name evidence="16" type="ORF">X801_07539</name>
</gene>
<keyword evidence="6" id="KW-0418">Kinase</keyword>
<proteinExistence type="predicted"/>
<comment type="subcellular location">
    <subcellularLocation>
        <location evidence="1">Cytoplasm</location>
    </subcellularLocation>
</comment>
<dbReference type="GO" id="GO:0005737">
    <property type="term" value="C:cytoplasm"/>
    <property type="evidence" value="ECO:0007669"/>
    <property type="project" value="UniProtKB-SubCell"/>
</dbReference>
<evidence type="ECO:0000256" key="14">
    <source>
        <dbReference type="SAM" id="Phobius"/>
    </source>
</evidence>
<keyword evidence="14" id="KW-0812">Transmembrane</keyword>
<evidence type="ECO:0000256" key="12">
    <source>
        <dbReference type="ARBA" id="ARBA00049308"/>
    </source>
</evidence>
<keyword evidence="17" id="KW-1185">Reference proteome</keyword>
<dbReference type="Gene3D" id="1.10.510.10">
    <property type="entry name" value="Transferase(Phosphotransferase) domain 1"/>
    <property type="match status" value="1"/>
</dbReference>
<dbReference type="PANTHER" id="PTHR46392">
    <property type="entry name" value="DUAL SERINE/THREONINE AND TYROSINE PROTEIN KINASE"/>
    <property type="match status" value="1"/>
</dbReference>
<dbReference type="AlphaFoldDB" id="A0A1S8WQF9"/>
<evidence type="ECO:0000256" key="2">
    <source>
        <dbReference type="ARBA" id="ARBA00013203"/>
    </source>
</evidence>
<dbReference type="GO" id="GO:0043066">
    <property type="term" value="P:negative regulation of apoptotic process"/>
    <property type="evidence" value="ECO:0007669"/>
    <property type="project" value="TreeGrafter"/>
</dbReference>
<comment type="catalytic activity">
    <reaction evidence="11">
        <text>L-seryl-[protein] + ATP = O-phospho-L-seryl-[protein] + ADP + H(+)</text>
        <dbReference type="Rhea" id="RHEA:17989"/>
        <dbReference type="Rhea" id="RHEA-COMP:9863"/>
        <dbReference type="Rhea" id="RHEA-COMP:11604"/>
        <dbReference type="ChEBI" id="CHEBI:15378"/>
        <dbReference type="ChEBI" id="CHEBI:29999"/>
        <dbReference type="ChEBI" id="CHEBI:30616"/>
        <dbReference type="ChEBI" id="CHEBI:83421"/>
        <dbReference type="ChEBI" id="CHEBI:456216"/>
        <dbReference type="EC" id="2.7.12.1"/>
    </reaction>
</comment>
<feature type="domain" description="Protein kinase" evidence="15">
    <location>
        <begin position="182"/>
        <end position="458"/>
    </location>
</feature>